<dbReference type="InterPro" id="IPR016181">
    <property type="entry name" value="Acyl_CoA_acyltransferase"/>
</dbReference>
<dbReference type="InterPro" id="IPR000182">
    <property type="entry name" value="GNAT_dom"/>
</dbReference>
<dbReference type="EMBL" id="JAQIFT010000020">
    <property type="protein sequence ID" value="MDA3730956.1"/>
    <property type="molecule type" value="Genomic_DNA"/>
</dbReference>
<dbReference type="SUPFAM" id="SSF55729">
    <property type="entry name" value="Acyl-CoA N-acyltransferases (Nat)"/>
    <property type="match status" value="1"/>
</dbReference>
<dbReference type="EC" id="2.3.1.-" evidence="2"/>
<dbReference type="InterPro" id="IPR051554">
    <property type="entry name" value="Acetyltransferase_Eis"/>
</dbReference>
<dbReference type="InterPro" id="IPR036527">
    <property type="entry name" value="SCP2_sterol-bd_dom_sf"/>
</dbReference>
<dbReference type="Pfam" id="PF13527">
    <property type="entry name" value="Acetyltransf_9"/>
    <property type="match status" value="1"/>
</dbReference>
<protein>
    <submittedName>
        <fullName evidence="2">GNAT family N-acetyltransferase</fullName>
        <ecNumber evidence="2">2.3.1.-</ecNumber>
    </submittedName>
</protein>
<sequence>MNKIIKINENKSIYENRFIDLMTYCFKMCTEEDFKTDWNLSTPERETILGSFDGEVLASCITIPYRQIYVDGKCLKMAGLGGVATASTYRSGGICSNLIKEGIKVMYEQGAVYSLLAPFSYEFYQKLGWKWCYNNLTYTFEIDKLKKFRNEGYIEYLSETNRSELNNYYEGYIQGLNGSCIRDKHHWERRISRKLDHYTVLYRNTEGKIQGYMIYKLIHATLTFEVVEMQYSNMATLRSFLNYISTHSAQVFNVQMNVKEHDLILDVLSNPRCNASIQSYMMAKIIDVQKALEAYNFVKNGTFVIGVKDDICEWNDGCFEININKEVTVSKTDKQADFVLDIRDLAQVLIGFRTLLDLDTLEKIQWNQTSESMKSFFKTERSKVALYDYF</sequence>
<dbReference type="InterPro" id="IPR025559">
    <property type="entry name" value="Eis_dom"/>
</dbReference>
<dbReference type="Pfam" id="PF17668">
    <property type="entry name" value="Acetyltransf_17"/>
    <property type="match status" value="1"/>
</dbReference>
<evidence type="ECO:0000313" key="3">
    <source>
        <dbReference type="Proteomes" id="UP001169242"/>
    </source>
</evidence>
<name>A0AA42DKY6_9FIRM</name>
<dbReference type="Gene3D" id="3.30.1050.10">
    <property type="entry name" value="SCP2 sterol-binding domain"/>
    <property type="match status" value="1"/>
</dbReference>
<accession>A0AA42DKY6</accession>
<gene>
    <name evidence="2" type="ORF">PBV87_05510</name>
</gene>
<feature type="domain" description="N-acetyltransferase" evidence="1">
    <location>
        <begin position="5"/>
        <end position="160"/>
    </location>
</feature>
<dbReference type="Gene3D" id="3.40.630.30">
    <property type="match status" value="2"/>
</dbReference>
<dbReference type="GO" id="GO:0030649">
    <property type="term" value="P:aminoglycoside antibiotic catabolic process"/>
    <property type="evidence" value="ECO:0007669"/>
    <property type="project" value="TreeGrafter"/>
</dbReference>
<organism evidence="2 3">
    <name type="scientific">Holtiella tumoricola</name>
    <dbReference type="NCBI Taxonomy" id="3018743"/>
    <lineage>
        <taxon>Bacteria</taxon>
        <taxon>Bacillati</taxon>
        <taxon>Bacillota</taxon>
        <taxon>Clostridia</taxon>
        <taxon>Lachnospirales</taxon>
        <taxon>Cellulosilyticaceae</taxon>
        <taxon>Holtiella</taxon>
    </lineage>
</organism>
<proteinExistence type="predicted"/>
<evidence type="ECO:0000313" key="2">
    <source>
        <dbReference type="EMBL" id="MDA3730956.1"/>
    </source>
</evidence>
<dbReference type="RefSeq" id="WP_271011436.1">
    <property type="nucleotide sequence ID" value="NZ_JAQIFT010000020.1"/>
</dbReference>
<keyword evidence="2" id="KW-0808">Transferase</keyword>
<dbReference type="PROSITE" id="PS51186">
    <property type="entry name" value="GNAT"/>
    <property type="match status" value="1"/>
</dbReference>
<dbReference type="PANTHER" id="PTHR37817">
    <property type="entry name" value="N-ACETYLTRANSFERASE EIS"/>
    <property type="match status" value="1"/>
</dbReference>
<dbReference type="GO" id="GO:0034069">
    <property type="term" value="F:aminoglycoside N-acetyltransferase activity"/>
    <property type="evidence" value="ECO:0007669"/>
    <property type="project" value="TreeGrafter"/>
</dbReference>
<reference evidence="2" key="1">
    <citation type="journal article" date="2023" name="Int. J. Syst. Evol. Microbiol.">
        <title>&lt;i&gt;Holtiella tumoricola&lt;/i&gt; gen. nov. sp. nov., isolated from a human clinical sample.</title>
        <authorList>
            <person name="Allen-Vercoe E."/>
            <person name="Daigneault M.C."/>
            <person name="Vancuren S.J."/>
            <person name="Cochrane K."/>
            <person name="O'Neal L.L."/>
            <person name="Sankaranarayanan K."/>
            <person name="Lawson P.A."/>
        </authorList>
    </citation>
    <scope>NUCLEOTIDE SEQUENCE</scope>
    <source>
        <strain evidence="2">CC70A</strain>
    </source>
</reference>
<dbReference type="AlphaFoldDB" id="A0AA42DKY6"/>
<dbReference type="Proteomes" id="UP001169242">
    <property type="component" value="Unassembled WGS sequence"/>
</dbReference>
<dbReference type="SUPFAM" id="SSF55718">
    <property type="entry name" value="SCP-like"/>
    <property type="match status" value="1"/>
</dbReference>
<comment type="caution">
    <text evidence="2">The sequence shown here is derived from an EMBL/GenBank/DDBJ whole genome shotgun (WGS) entry which is preliminary data.</text>
</comment>
<dbReference type="PANTHER" id="PTHR37817:SF1">
    <property type="entry name" value="N-ACETYLTRANSFERASE EIS"/>
    <property type="match status" value="1"/>
</dbReference>
<dbReference type="InterPro" id="IPR041380">
    <property type="entry name" value="Acetyltransf_17"/>
</dbReference>
<evidence type="ECO:0000259" key="1">
    <source>
        <dbReference type="PROSITE" id="PS51186"/>
    </source>
</evidence>
<keyword evidence="2" id="KW-0012">Acyltransferase</keyword>
<dbReference type="Pfam" id="PF13530">
    <property type="entry name" value="SCP2_2"/>
    <property type="match status" value="1"/>
</dbReference>
<keyword evidence="3" id="KW-1185">Reference proteome</keyword>